<feature type="region of interest" description="Disordered" evidence="1">
    <location>
        <begin position="274"/>
        <end position="323"/>
    </location>
</feature>
<feature type="compositionally biased region" description="Basic and acidic residues" evidence="1">
    <location>
        <begin position="290"/>
        <end position="300"/>
    </location>
</feature>
<sequence length="323" mass="35874">MENSYSLFLLVILNILLSVMPGICYGFPTLPDNCTCKTSRGIYSLISIQRTDGKPRFTVPGSKYKHWSYTYNPCKPYTLKSKKGVCNNVALCKYDTEGDPPVYTDIGEQRDVECEITADGIALVYPIENKNISLHESRVILVCNESYTDPQFLVTDEDKLIFSLRSICGCPNRCLPSPATTKAGPSPSTIKTTKAGPSPSTIKTSTSPSSGPEIKDWELVILLPSLAGFLVVAVCFAFLWRKLSCVKEAVTCRCCHCYDEHRDLRREGVTENSALINNQQNNRPVENEDSGAKCKVKEPVQVEEGDAGEEYKPPRKDDMTFVV</sequence>
<dbReference type="Proteomes" id="UP001163046">
    <property type="component" value="Unassembled WGS sequence"/>
</dbReference>
<evidence type="ECO:0000313" key="4">
    <source>
        <dbReference type="EMBL" id="KAJ7394904.1"/>
    </source>
</evidence>
<comment type="caution">
    <text evidence="4">The sequence shown here is derived from an EMBL/GenBank/DDBJ whole genome shotgun (WGS) entry which is preliminary data.</text>
</comment>
<keyword evidence="3" id="KW-0732">Signal</keyword>
<keyword evidence="2" id="KW-0472">Membrane</keyword>
<keyword evidence="2" id="KW-1133">Transmembrane helix</keyword>
<feature type="compositionally biased region" description="Low complexity" evidence="1">
    <location>
        <begin position="197"/>
        <end position="210"/>
    </location>
</feature>
<keyword evidence="2" id="KW-0812">Transmembrane</keyword>
<feature type="signal peptide" evidence="3">
    <location>
        <begin position="1"/>
        <end position="26"/>
    </location>
</feature>
<feature type="transmembrane region" description="Helical" evidence="2">
    <location>
        <begin position="219"/>
        <end position="240"/>
    </location>
</feature>
<accession>A0A9X0DED6</accession>
<dbReference type="OrthoDB" id="29460at2759"/>
<evidence type="ECO:0000313" key="5">
    <source>
        <dbReference type="Proteomes" id="UP001163046"/>
    </source>
</evidence>
<name>A0A9X0DED6_9CNID</name>
<evidence type="ECO:0000256" key="1">
    <source>
        <dbReference type="SAM" id="MobiDB-lite"/>
    </source>
</evidence>
<evidence type="ECO:0000256" key="3">
    <source>
        <dbReference type="SAM" id="SignalP"/>
    </source>
</evidence>
<evidence type="ECO:0000256" key="2">
    <source>
        <dbReference type="SAM" id="Phobius"/>
    </source>
</evidence>
<proteinExistence type="predicted"/>
<gene>
    <name evidence="4" type="ORF">OS493_000741</name>
</gene>
<dbReference type="EMBL" id="MU825396">
    <property type="protein sequence ID" value="KAJ7394904.1"/>
    <property type="molecule type" value="Genomic_DNA"/>
</dbReference>
<organism evidence="4 5">
    <name type="scientific">Desmophyllum pertusum</name>
    <dbReference type="NCBI Taxonomy" id="174260"/>
    <lineage>
        <taxon>Eukaryota</taxon>
        <taxon>Metazoa</taxon>
        <taxon>Cnidaria</taxon>
        <taxon>Anthozoa</taxon>
        <taxon>Hexacorallia</taxon>
        <taxon>Scleractinia</taxon>
        <taxon>Caryophylliina</taxon>
        <taxon>Caryophylliidae</taxon>
        <taxon>Desmophyllum</taxon>
    </lineage>
</organism>
<dbReference type="Gene3D" id="2.70.130.10">
    <property type="entry name" value="Mannose-6-phosphate receptor binding domain"/>
    <property type="match status" value="1"/>
</dbReference>
<feature type="chain" id="PRO_5040931403" evidence="3">
    <location>
        <begin position="27"/>
        <end position="323"/>
    </location>
</feature>
<dbReference type="AlphaFoldDB" id="A0A9X0DED6"/>
<reference evidence="4" key="1">
    <citation type="submission" date="2023-01" db="EMBL/GenBank/DDBJ databases">
        <title>Genome assembly of the deep-sea coral Lophelia pertusa.</title>
        <authorList>
            <person name="Herrera S."/>
            <person name="Cordes E."/>
        </authorList>
    </citation>
    <scope>NUCLEOTIDE SEQUENCE</scope>
    <source>
        <strain evidence="4">USNM1676648</strain>
        <tissue evidence="4">Polyp</tissue>
    </source>
</reference>
<feature type="compositionally biased region" description="Basic and acidic residues" evidence="1">
    <location>
        <begin position="309"/>
        <end position="323"/>
    </location>
</feature>
<protein>
    <submittedName>
        <fullName evidence="4">Uncharacterized protein</fullName>
    </submittedName>
</protein>
<feature type="compositionally biased region" description="Polar residues" evidence="1">
    <location>
        <begin position="274"/>
        <end position="284"/>
    </location>
</feature>
<dbReference type="InterPro" id="IPR009011">
    <property type="entry name" value="Man6P_isomerase_rcpt-bd_dom_sf"/>
</dbReference>
<keyword evidence="5" id="KW-1185">Reference proteome</keyword>
<dbReference type="SUPFAM" id="SSF50911">
    <property type="entry name" value="Mannose 6-phosphate receptor domain"/>
    <property type="match status" value="1"/>
</dbReference>
<feature type="region of interest" description="Disordered" evidence="1">
    <location>
        <begin position="179"/>
        <end position="211"/>
    </location>
</feature>